<keyword evidence="1" id="KW-0472">Membrane</keyword>
<keyword evidence="1" id="KW-1133">Transmembrane helix</keyword>
<keyword evidence="1" id="KW-0812">Transmembrane</keyword>
<feature type="transmembrane region" description="Helical" evidence="1">
    <location>
        <begin position="12"/>
        <end position="29"/>
    </location>
</feature>
<evidence type="ECO:0008006" key="3">
    <source>
        <dbReference type="Google" id="ProtNLM"/>
    </source>
</evidence>
<accession>A0A6C0IP94</accession>
<sequence length="108" mass="11826">MAQSFQSSVTYAAIVIFIIFMALVAMMMMRAKADQVFPSNVPPCPDYFEVQDDGTCKNVKGLGTGVCSDPANFSAKKYKGIAGRKERCKWAKQCGVEWDGITNIQGLC</sequence>
<protein>
    <recommendedName>
        <fullName evidence="3">CPW-WPC domain-containing protein</fullName>
    </recommendedName>
</protein>
<dbReference type="EMBL" id="MN740233">
    <property type="protein sequence ID" value="QHT95018.1"/>
    <property type="molecule type" value="Genomic_DNA"/>
</dbReference>
<organism evidence="2">
    <name type="scientific">viral metagenome</name>
    <dbReference type="NCBI Taxonomy" id="1070528"/>
    <lineage>
        <taxon>unclassified sequences</taxon>
        <taxon>metagenomes</taxon>
        <taxon>organismal metagenomes</taxon>
    </lineage>
</organism>
<evidence type="ECO:0000256" key="1">
    <source>
        <dbReference type="SAM" id="Phobius"/>
    </source>
</evidence>
<name>A0A6C0IP94_9ZZZZ</name>
<dbReference type="AlphaFoldDB" id="A0A6C0IP94"/>
<proteinExistence type="predicted"/>
<evidence type="ECO:0000313" key="2">
    <source>
        <dbReference type="EMBL" id="QHT95018.1"/>
    </source>
</evidence>
<reference evidence="2" key="1">
    <citation type="journal article" date="2020" name="Nature">
        <title>Giant virus diversity and host interactions through global metagenomics.</title>
        <authorList>
            <person name="Schulz F."/>
            <person name="Roux S."/>
            <person name="Paez-Espino D."/>
            <person name="Jungbluth S."/>
            <person name="Walsh D.A."/>
            <person name="Denef V.J."/>
            <person name="McMahon K.D."/>
            <person name="Konstantinidis K.T."/>
            <person name="Eloe-Fadrosh E.A."/>
            <person name="Kyrpides N.C."/>
            <person name="Woyke T."/>
        </authorList>
    </citation>
    <scope>NUCLEOTIDE SEQUENCE</scope>
    <source>
        <strain evidence="2">GVMAG-M-3300024261-37</strain>
    </source>
</reference>